<dbReference type="GO" id="GO:0072669">
    <property type="term" value="C:tRNA-splicing ligase complex"/>
    <property type="evidence" value="ECO:0007669"/>
    <property type="project" value="TreeGrafter"/>
</dbReference>
<dbReference type="Proteomes" id="UP000281553">
    <property type="component" value="Unassembled WGS sequence"/>
</dbReference>
<proteinExistence type="inferred from homology"/>
<dbReference type="Pfam" id="PF10239">
    <property type="entry name" value="DUF2465"/>
    <property type="match status" value="1"/>
</dbReference>
<dbReference type="PANTHER" id="PTHR31353">
    <property type="entry name" value="FAM98"/>
    <property type="match status" value="1"/>
</dbReference>
<reference evidence="2 3" key="1">
    <citation type="submission" date="2018-11" db="EMBL/GenBank/DDBJ databases">
        <authorList>
            <consortium name="Pathogen Informatics"/>
        </authorList>
    </citation>
    <scope>NUCLEOTIDE SEQUENCE [LARGE SCALE GENOMIC DNA]</scope>
</reference>
<organism evidence="2 3">
    <name type="scientific">Dibothriocephalus latus</name>
    <name type="common">Fish tapeworm</name>
    <name type="synonym">Diphyllobothrium latum</name>
    <dbReference type="NCBI Taxonomy" id="60516"/>
    <lineage>
        <taxon>Eukaryota</taxon>
        <taxon>Metazoa</taxon>
        <taxon>Spiralia</taxon>
        <taxon>Lophotrochozoa</taxon>
        <taxon>Platyhelminthes</taxon>
        <taxon>Cestoda</taxon>
        <taxon>Eucestoda</taxon>
        <taxon>Diphyllobothriidea</taxon>
        <taxon>Diphyllobothriidae</taxon>
        <taxon>Dibothriocephalus</taxon>
    </lineage>
</organism>
<dbReference type="AlphaFoldDB" id="A0A3P7M646"/>
<dbReference type="InterPro" id="IPR018797">
    <property type="entry name" value="FAM98"/>
</dbReference>
<evidence type="ECO:0000313" key="2">
    <source>
        <dbReference type="EMBL" id="VDN13661.1"/>
    </source>
</evidence>
<dbReference type="PANTHER" id="PTHR31353:SF1">
    <property type="entry name" value="PROTEIN FAM98B"/>
    <property type="match status" value="1"/>
</dbReference>
<dbReference type="OrthoDB" id="512356at2759"/>
<evidence type="ECO:0000256" key="1">
    <source>
        <dbReference type="ARBA" id="ARBA00007218"/>
    </source>
</evidence>
<dbReference type="EMBL" id="UYRU01056990">
    <property type="protein sequence ID" value="VDN13661.1"/>
    <property type="molecule type" value="Genomic_DNA"/>
</dbReference>
<evidence type="ECO:0000313" key="3">
    <source>
        <dbReference type="Proteomes" id="UP000281553"/>
    </source>
</evidence>
<keyword evidence="3" id="KW-1185">Reference proteome</keyword>
<name>A0A3P7M646_DIBLA</name>
<comment type="similarity">
    <text evidence="1">Belongs to the FAM98 family.</text>
</comment>
<gene>
    <name evidence="2" type="ORF">DILT_LOCUS9492</name>
</gene>
<sequence length="293" mass="32390">MGKAKKDPLNALFSKLCINANGKASAEKVPEFSKAVHLIVTELCQFYGLSSAIEPVNDKESATHFFLELSDFLREYGCPYPTFSDLPVGERFASVENRTLILRFLCGELAAARKLVKIQPSLLSGGSPNGVINGATDTGPSSAGIEDMDDYLRRACITLKRPKPPADIGAKELLEGLFKSVSGALTKCPSGHLGNPLIPLEGLSDSQWVQVIRMARLLQNEYNSRRETFIKRADCTIESFKWADKSKVRPTLKVPSLSLSVPAIECSNYIFSRERRSVYNSVRFFALQLLPKR</sequence>
<accession>A0A3P7M646</accession>
<protein>
    <submittedName>
        <fullName evidence="2">Uncharacterized protein</fullName>
    </submittedName>
</protein>